<dbReference type="PANTHER" id="PTHR33112">
    <property type="entry name" value="DOMAIN PROTEIN, PUTATIVE-RELATED"/>
    <property type="match status" value="1"/>
</dbReference>
<dbReference type="eggNOG" id="ENOG502RYWV">
    <property type="taxonomic scope" value="Eukaryota"/>
</dbReference>
<dbReference type="Proteomes" id="UP000007796">
    <property type="component" value="Unassembled WGS sequence"/>
</dbReference>
<dbReference type="RefSeq" id="XP_014171011.1">
    <property type="nucleotide sequence ID" value="XM_014315536.1"/>
</dbReference>
<dbReference type="HOGENOM" id="CLU_447618_0_0_1"/>
<sequence length="610" mass="68537">MDKLYIEGETGYHEDGHSMDIPRIRSWLRLCEEKHERCRLLPYGTKPSIAKLTVIDVELMCLTEQAAPRYFALSYVWGTGAVFRAVSANVERLKIPGELEKLGNQIPLVIRDVFLLMRRLGERYLWVDSLCIVQDCEDMKLKLIGKMDIIYAEAACTIVAHGSFDANSAIPGIRQGTRRPYRVTASNCHSAAAGIQNEMIVCSPCDYTQFSTAYDTRAWTFQEQLLSRRRLVFGADEAFFSCQSQDASDWCEEPLTYSDREAKARPSKVLFDTDGSRVAFLPNLNPDLTGMADTTKTRQALMSLSRLVSSRIDSKDKAEMFSTIFFAYTSAVTHYTGRHLTCQSDILKAFSGILSTIERTCDFGPDSTIYGLLGNYLFYCLNWVGKAVVRRPGWPSWSWIGWESQAFFLERHNPAELAPQINEAYLVDRGEVRTFTLNSEASAANDNASISQVSAAGLSSSAQLQCLSSHSPDLPALAFWGQVTAPGALQIRFHPTRRHQVRLWASREPYHNICGHMHEKYDLDAKNRPTDAEFDQFRLVYLSHSSRRCVYHIYKDVVCGGSCNSLVVAQLKGPALGSPNIVYCERVGMAEVCGTAWKDVVKTREFVALV</sequence>
<proteinExistence type="predicted"/>
<keyword evidence="3" id="KW-1185">Reference proteome</keyword>
<dbReference type="InterPro" id="IPR010730">
    <property type="entry name" value="HET"/>
</dbReference>
<dbReference type="AlphaFoldDB" id="F0XMP6"/>
<evidence type="ECO:0000313" key="3">
    <source>
        <dbReference type="Proteomes" id="UP000007796"/>
    </source>
</evidence>
<dbReference type="OrthoDB" id="2975793at2759"/>
<dbReference type="PANTHER" id="PTHR33112:SF12">
    <property type="entry name" value="HETEROKARYON INCOMPATIBILITY DOMAIN-CONTAINING PROTEIN"/>
    <property type="match status" value="1"/>
</dbReference>
<name>F0XMP6_GROCL</name>
<dbReference type="STRING" id="655863.F0XMP6"/>
<organism evidence="3">
    <name type="scientific">Grosmannia clavigera (strain kw1407 / UAMH 11150)</name>
    <name type="common">Blue stain fungus</name>
    <name type="synonym">Graphiocladiella clavigera</name>
    <dbReference type="NCBI Taxonomy" id="655863"/>
    <lineage>
        <taxon>Eukaryota</taxon>
        <taxon>Fungi</taxon>
        <taxon>Dikarya</taxon>
        <taxon>Ascomycota</taxon>
        <taxon>Pezizomycotina</taxon>
        <taxon>Sordariomycetes</taxon>
        <taxon>Sordariomycetidae</taxon>
        <taxon>Ophiostomatales</taxon>
        <taxon>Ophiostomataceae</taxon>
        <taxon>Leptographium</taxon>
    </lineage>
</organism>
<accession>F0XMP6</accession>
<gene>
    <name evidence="2" type="ORF">CMQ_6471</name>
</gene>
<dbReference type="Pfam" id="PF06985">
    <property type="entry name" value="HET"/>
    <property type="match status" value="1"/>
</dbReference>
<protein>
    <submittedName>
        <fullName evidence="2">Heterokaryon incompatibility protein</fullName>
    </submittedName>
</protein>
<feature type="domain" description="Heterokaryon incompatibility" evidence="1">
    <location>
        <begin position="70"/>
        <end position="223"/>
    </location>
</feature>
<dbReference type="InParanoid" id="F0XMP6"/>
<evidence type="ECO:0000259" key="1">
    <source>
        <dbReference type="Pfam" id="PF06985"/>
    </source>
</evidence>
<dbReference type="EMBL" id="GL629794">
    <property type="protein sequence ID" value="EFX01529.1"/>
    <property type="molecule type" value="Genomic_DNA"/>
</dbReference>
<reference evidence="2 3" key="1">
    <citation type="journal article" date="2011" name="Proc. Natl. Acad. Sci. U.S.A.">
        <title>Genome and transcriptome analyses of the mountain pine beetle-fungal symbiont Grosmannia clavigera, a lodgepole pine pathogen.</title>
        <authorList>
            <person name="DiGuistini S."/>
            <person name="Wang Y."/>
            <person name="Liao N.Y."/>
            <person name="Taylor G."/>
            <person name="Tanguay P."/>
            <person name="Feau N."/>
            <person name="Henrissat B."/>
            <person name="Chan S.K."/>
            <person name="Hesse-Orce U."/>
            <person name="Alamouti S.M."/>
            <person name="Tsui C.K.M."/>
            <person name="Docking R.T."/>
            <person name="Levasseur A."/>
            <person name="Haridas S."/>
            <person name="Robertson G."/>
            <person name="Birol I."/>
            <person name="Holt R.A."/>
            <person name="Marra M.A."/>
            <person name="Hamelin R.C."/>
            <person name="Hirst M."/>
            <person name="Jones S.J.M."/>
            <person name="Bohlmann J."/>
            <person name="Breuil C."/>
        </authorList>
    </citation>
    <scope>NUCLEOTIDE SEQUENCE [LARGE SCALE GENOMIC DNA]</scope>
    <source>
        <strain evidence="3">kw1407 / UAMH 11150</strain>
    </source>
</reference>
<dbReference type="GeneID" id="25979908"/>
<evidence type="ECO:0000313" key="2">
    <source>
        <dbReference type="EMBL" id="EFX01529.1"/>
    </source>
</evidence>